<dbReference type="Proteomes" id="UP000295292">
    <property type="component" value="Unassembled WGS sequence"/>
</dbReference>
<dbReference type="AlphaFoldDB" id="A0A4R6WH89"/>
<organism evidence="1 2">
    <name type="scientific">Sphingobacterium yanglingense</name>
    <dbReference type="NCBI Taxonomy" id="1437280"/>
    <lineage>
        <taxon>Bacteria</taxon>
        <taxon>Pseudomonadati</taxon>
        <taxon>Bacteroidota</taxon>
        <taxon>Sphingobacteriia</taxon>
        <taxon>Sphingobacteriales</taxon>
        <taxon>Sphingobacteriaceae</taxon>
        <taxon>Sphingobacterium</taxon>
    </lineage>
</organism>
<dbReference type="RefSeq" id="WP_133583341.1">
    <property type="nucleotide sequence ID" value="NZ_SNYV01000011.1"/>
</dbReference>
<evidence type="ECO:0000313" key="1">
    <source>
        <dbReference type="EMBL" id="TDQ79560.1"/>
    </source>
</evidence>
<proteinExistence type="predicted"/>
<name>A0A4R6WH89_9SPHI</name>
<gene>
    <name evidence="1" type="ORF">CLV99_1003</name>
</gene>
<protein>
    <submittedName>
        <fullName evidence="1">Uncharacterized protein</fullName>
    </submittedName>
</protein>
<dbReference type="EMBL" id="SNYV01000011">
    <property type="protein sequence ID" value="TDQ79560.1"/>
    <property type="molecule type" value="Genomic_DNA"/>
</dbReference>
<accession>A0A4R6WH89</accession>
<reference evidence="1 2" key="1">
    <citation type="submission" date="2019-03" db="EMBL/GenBank/DDBJ databases">
        <title>Genomic Encyclopedia of Archaeal and Bacterial Type Strains, Phase II (KMG-II): from individual species to whole genera.</title>
        <authorList>
            <person name="Goeker M."/>
        </authorList>
    </citation>
    <scope>NUCLEOTIDE SEQUENCE [LARGE SCALE GENOMIC DNA]</scope>
    <source>
        <strain evidence="1 2">DSM 28353</strain>
    </source>
</reference>
<sequence length="65" mass="7287">MATKKTVSKPAPRQYESIAGKEGRIKTDILITNPKTVITIVGELKDELNLELRFLVDSFLKEKGL</sequence>
<comment type="caution">
    <text evidence="1">The sequence shown here is derived from an EMBL/GenBank/DDBJ whole genome shotgun (WGS) entry which is preliminary data.</text>
</comment>
<evidence type="ECO:0000313" key="2">
    <source>
        <dbReference type="Proteomes" id="UP000295292"/>
    </source>
</evidence>
<keyword evidence="2" id="KW-1185">Reference proteome</keyword>